<protein>
    <submittedName>
        <fullName evidence="3">IS481 family transposase</fullName>
    </submittedName>
</protein>
<sequence>MTKATDDDFDDRAWRVEHRRRAVMEVRDGVPMAQVARQFGASRQSVHSWVKRYELEGVEGLVERSRRPKSSPTRLAAEVEALVCELRRSHPRWGPRRIVYELGKRGVSPVPGRTTVYRVLTRNALVEPQEQRHQRKYRRWQRDAPMQLWQLDIMGGVFLADGRECKLVTGIDDHSRFMVITQVVVEPSGRAVCQAFTDAMGRYGVPSEVLTDNGKQFTGRFTKPFPAEVLFEKICRENGITARLTKPRSPTTTGKIERWHQSLRRELLDNCGPFDSLQAAQSAIEAWVYAYNHDRPHQSLDMATPATLFRPAQTLTTVVAPDTVVPPETARASAAGEPDAAAVEFEMVISPGGRLCLPGNQQVKFSQSLAGRPVTVWADHRSIHVVLDGELIRTRPSRLSTGDLTTLRLRSARPAGPEPGTAAASTRTAASESVIELERTVGRDGYVNVGGQRILLAAHLAGQQVTLRLDGHLLHVVAAGKLAKTLPSPIPAETRSSLQGARVASSPLPPPPAPPLRAVRKVPADGITMVAGQRLRVGRPHAGKTVTIVIEDTVFRVLHNDIELSTHTRKSAKPIGKLRSHSNGVAT</sequence>
<dbReference type="InterPro" id="IPR036397">
    <property type="entry name" value="RNaseH_sf"/>
</dbReference>
<dbReference type="EMBL" id="JBHRWK010000038">
    <property type="protein sequence ID" value="MFC3452708.1"/>
    <property type="molecule type" value="Genomic_DNA"/>
</dbReference>
<dbReference type="Pfam" id="PF13683">
    <property type="entry name" value="rve_3"/>
    <property type="match status" value="1"/>
</dbReference>
<gene>
    <name evidence="3" type="ORF">ACFOSH_25005</name>
</gene>
<dbReference type="Pfam" id="PF24764">
    <property type="entry name" value="rva_4"/>
    <property type="match status" value="1"/>
</dbReference>
<accession>A0ABV7P0W0</accession>
<dbReference type="InterPro" id="IPR009057">
    <property type="entry name" value="Homeodomain-like_sf"/>
</dbReference>
<dbReference type="InterPro" id="IPR001584">
    <property type="entry name" value="Integrase_cat-core"/>
</dbReference>
<dbReference type="InterPro" id="IPR012337">
    <property type="entry name" value="RNaseH-like_sf"/>
</dbReference>
<feature type="region of interest" description="Disordered" evidence="1">
    <location>
        <begin position="411"/>
        <end position="430"/>
    </location>
</feature>
<dbReference type="PANTHER" id="PTHR35004">
    <property type="entry name" value="TRANSPOSASE RV3428C-RELATED"/>
    <property type="match status" value="1"/>
</dbReference>
<dbReference type="RefSeq" id="WP_378241476.1">
    <property type="nucleotide sequence ID" value="NZ_JBHRWK010000038.1"/>
</dbReference>
<dbReference type="InterPro" id="IPR047656">
    <property type="entry name" value="IS481-like_transpos"/>
</dbReference>
<organism evidence="3 4">
    <name type="scientific">Amycolatopsis speibonae</name>
    <dbReference type="NCBI Taxonomy" id="1450224"/>
    <lineage>
        <taxon>Bacteria</taxon>
        <taxon>Bacillati</taxon>
        <taxon>Actinomycetota</taxon>
        <taxon>Actinomycetes</taxon>
        <taxon>Pseudonocardiales</taxon>
        <taxon>Pseudonocardiaceae</taxon>
        <taxon>Amycolatopsis</taxon>
    </lineage>
</organism>
<dbReference type="NCBIfam" id="NF033577">
    <property type="entry name" value="transpos_IS481"/>
    <property type="match status" value="1"/>
</dbReference>
<reference evidence="4" key="1">
    <citation type="journal article" date="2019" name="Int. J. Syst. Evol. Microbiol.">
        <title>The Global Catalogue of Microorganisms (GCM) 10K type strain sequencing project: providing services to taxonomists for standard genome sequencing and annotation.</title>
        <authorList>
            <consortium name="The Broad Institute Genomics Platform"/>
            <consortium name="The Broad Institute Genome Sequencing Center for Infectious Disease"/>
            <person name="Wu L."/>
            <person name="Ma J."/>
        </authorList>
    </citation>
    <scope>NUCLEOTIDE SEQUENCE [LARGE SCALE GENOMIC DNA]</scope>
    <source>
        <strain evidence="4">CGMCC 4.7676</strain>
    </source>
</reference>
<dbReference type="PANTHER" id="PTHR35004:SF7">
    <property type="entry name" value="INTEGRASE PROTEIN"/>
    <property type="match status" value="1"/>
</dbReference>
<comment type="caution">
    <text evidence="3">The sequence shown here is derived from an EMBL/GenBank/DDBJ whole genome shotgun (WGS) entry which is preliminary data.</text>
</comment>
<dbReference type="SUPFAM" id="SSF46689">
    <property type="entry name" value="Homeodomain-like"/>
    <property type="match status" value="1"/>
</dbReference>
<dbReference type="InterPro" id="IPR036388">
    <property type="entry name" value="WH-like_DNA-bd_sf"/>
</dbReference>
<dbReference type="Proteomes" id="UP001595645">
    <property type="component" value="Unassembled WGS sequence"/>
</dbReference>
<evidence type="ECO:0000259" key="2">
    <source>
        <dbReference type="PROSITE" id="PS50994"/>
    </source>
</evidence>
<dbReference type="Gene3D" id="3.30.420.10">
    <property type="entry name" value="Ribonuclease H-like superfamily/Ribonuclease H"/>
    <property type="match status" value="1"/>
</dbReference>
<feature type="domain" description="Integrase catalytic" evidence="2">
    <location>
        <begin position="141"/>
        <end position="313"/>
    </location>
</feature>
<evidence type="ECO:0000256" key="1">
    <source>
        <dbReference type="SAM" id="MobiDB-lite"/>
    </source>
</evidence>
<feature type="compositionally biased region" description="Basic residues" evidence="1">
    <location>
        <begin position="567"/>
        <end position="580"/>
    </location>
</feature>
<dbReference type="InterPro" id="IPR058913">
    <property type="entry name" value="Integrase_dom_put"/>
</dbReference>
<dbReference type="Gene3D" id="1.10.10.10">
    <property type="entry name" value="Winged helix-like DNA-binding domain superfamily/Winged helix DNA-binding domain"/>
    <property type="match status" value="1"/>
</dbReference>
<feature type="region of interest" description="Disordered" evidence="1">
    <location>
        <begin position="488"/>
        <end position="516"/>
    </location>
</feature>
<proteinExistence type="predicted"/>
<evidence type="ECO:0000313" key="4">
    <source>
        <dbReference type="Proteomes" id="UP001595645"/>
    </source>
</evidence>
<dbReference type="Pfam" id="PF13565">
    <property type="entry name" value="HTH_32"/>
    <property type="match status" value="1"/>
</dbReference>
<evidence type="ECO:0000313" key="3">
    <source>
        <dbReference type="EMBL" id="MFC3452708.1"/>
    </source>
</evidence>
<dbReference type="SUPFAM" id="SSF53098">
    <property type="entry name" value="Ribonuclease H-like"/>
    <property type="match status" value="1"/>
</dbReference>
<feature type="compositionally biased region" description="Low complexity" evidence="1">
    <location>
        <begin position="421"/>
        <end position="430"/>
    </location>
</feature>
<feature type="region of interest" description="Disordered" evidence="1">
    <location>
        <begin position="567"/>
        <end position="587"/>
    </location>
</feature>
<dbReference type="PROSITE" id="PS50994">
    <property type="entry name" value="INTEGRASE"/>
    <property type="match status" value="1"/>
</dbReference>
<keyword evidence="4" id="KW-1185">Reference proteome</keyword>
<name>A0ABV7P0W0_9PSEU</name>